<evidence type="ECO:0000313" key="1">
    <source>
        <dbReference type="EMBL" id="RAH59231.1"/>
    </source>
</evidence>
<name>A0A8G1R382_9EURO</name>
<organism evidence="1 2">
    <name type="scientific">Aspergillus piperis CBS 112811</name>
    <dbReference type="NCBI Taxonomy" id="1448313"/>
    <lineage>
        <taxon>Eukaryota</taxon>
        <taxon>Fungi</taxon>
        <taxon>Dikarya</taxon>
        <taxon>Ascomycota</taxon>
        <taxon>Pezizomycotina</taxon>
        <taxon>Eurotiomycetes</taxon>
        <taxon>Eurotiomycetidae</taxon>
        <taxon>Eurotiales</taxon>
        <taxon>Aspergillaceae</taxon>
        <taxon>Aspergillus</taxon>
        <taxon>Aspergillus subgen. Circumdati</taxon>
    </lineage>
</organism>
<protein>
    <submittedName>
        <fullName evidence="1">Uncharacterized protein</fullName>
    </submittedName>
</protein>
<keyword evidence="2" id="KW-1185">Reference proteome</keyword>
<reference evidence="1 2" key="1">
    <citation type="submission" date="2018-02" db="EMBL/GenBank/DDBJ databases">
        <title>The genomes of Aspergillus section Nigri reveals drivers in fungal speciation.</title>
        <authorList>
            <consortium name="DOE Joint Genome Institute"/>
            <person name="Vesth T.C."/>
            <person name="Nybo J."/>
            <person name="Theobald S."/>
            <person name="Brandl J."/>
            <person name="Frisvad J.C."/>
            <person name="Nielsen K.F."/>
            <person name="Lyhne E.K."/>
            <person name="Kogle M.E."/>
            <person name="Kuo A."/>
            <person name="Riley R."/>
            <person name="Clum A."/>
            <person name="Nolan M."/>
            <person name="Lipzen A."/>
            <person name="Salamov A."/>
            <person name="Henrissat B."/>
            <person name="Wiebenga A."/>
            <person name="De vries R.P."/>
            <person name="Grigoriev I.V."/>
            <person name="Mortensen U.H."/>
            <person name="Andersen M.R."/>
            <person name="Baker S.E."/>
        </authorList>
    </citation>
    <scope>NUCLEOTIDE SEQUENCE [LARGE SCALE GENOMIC DNA]</scope>
    <source>
        <strain evidence="1 2">CBS 112811</strain>
    </source>
</reference>
<dbReference type="GeneID" id="37158455"/>
<dbReference type="EMBL" id="KZ825059">
    <property type="protein sequence ID" value="RAH59231.1"/>
    <property type="molecule type" value="Genomic_DNA"/>
</dbReference>
<sequence>MVIFPIMIVLLNGHLKILYCALITTTAYFMVCGISDRVYQPRPRLRMGTFEDADQNGALSTMVFLLRCLYPRPLFDGIIGIPLVGFHQTARTMSWSIIYRHRVSGLPFFISSVLHLHTNRMSWQVMAPPVALLNLKLISRLPAMRHFLITPLREELDRQDVTCMDRQDNSV</sequence>
<proteinExistence type="predicted"/>
<gene>
    <name evidence="1" type="ORF">BO85DRAFT_266069</name>
</gene>
<evidence type="ECO:0000313" key="2">
    <source>
        <dbReference type="Proteomes" id="UP000249526"/>
    </source>
</evidence>
<accession>A0A8G1R382</accession>
<dbReference type="Proteomes" id="UP000249526">
    <property type="component" value="Unassembled WGS sequence"/>
</dbReference>
<dbReference type="AlphaFoldDB" id="A0A8G1R382"/>
<dbReference type="RefSeq" id="XP_025517153.1">
    <property type="nucleotide sequence ID" value="XM_025655053.1"/>
</dbReference>